<dbReference type="HOGENOM" id="CLU_2068822_0_0_7"/>
<dbReference type="Proteomes" id="UP000019141">
    <property type="component" value="Unassembled WGS sequence"/>
</dbReference>
<proteinExistence type="predicted"/>
<organism evidence="1 2">
    <name type="scientific">Entotheonella factor</name>
    <dbReference type="NCBI Taxonomy" id="1429438"/>
    <lineage>
        <taxon>Bacteria</taxon>
        <taxon>Pseudomonadati</taxon>
        <taxon>Nitrospinota/Tectimicrobiota group</taxon>
        <taxon>Candidatus Tectimicrobiota</taxon>
        <taxon>Candidatus Entotheonellia</taxon>
        <taxon>Candidatus Entotheonellales</taxon>
        <taxon>Candidatus Entotheonellaceae</taxon>
        <taxon>Candidatus Entotheonella</taxon>
    </lineage>
</organism>
<reference evidence="1 2" key="1">
    <citation type="journal article" date="2014" name="Nature">
        <title>An environmental bacterial taxon with a large and distinct metabolic repertoire.</title>
        <authorList>
            <person name="Wilson M.C."/>
            <person name="Mori T."/>
            <person name="Ruckert C."/>
            <person name="Uria A.R."/>
            <person name="Helf M.J."/>
            <person name="Takada K."/>
            <person name="Gernert C."/>
            <person name="Steffens U.A."/>
            <person name="Heycke N."/>
            <person name="Schmitt S."/>
            <person name="Rinke C."/>
            <person name="Helfrich E.J."/>
            <person name="Brachmann A.O."/>
            <person name="Gurgui C."/>
            <person name="Wakimoto T."/>
            <person name="Kracht M."/>
            <person name="Crusemann M."/>
            <person name="Hentschel U."/>
            <person name="Abe I."/>
            <person name="Matsunaga S."/>
            <person name="Kalinowski J."/>
            <person name="Takeyama H."/>
            <person name="Piel J."/>
        </authorList>
    </citation>
    <scope>NUCLEOTIDE SEQUENCE [LARGE SCALE GENOMIC DNA]</scope>
    <source>
        <strain evidence="2">TSY1</strain>
    </source>
</reference>
<name>W4L500_ENTF1</name>
<evidence type="ECO:0000313" key="1">
    <source>
        <dbReference type="EMBL" id="ETW92959.1"/>
    </source>
</evidence>
<dbReference type="AlphaFoldDB" id="W4L500"/>
<gene>
    <name evidence="1" type="ORF">ETSY1_41360</name>
</gene>
<comment type="caution">
    <text evidence="1">The sequence shown here is derived from an EMBL/GenBank/DDBJ whole genome shotgun (WGS) entry which is preliminary data.</text>
</comment>
<accession>W4L500</accession>
<evidence type="ECO:0000313" key="2">
    <source>
        <dbReference type="Proteomes" id="UP000019141"/>
    </source>
</evidence>
<sequence length="118" mass="13514">MLNVKAFMQGVFGYVPLVDVHAQPIGYAPPYAVLTRVSTSRFQRLMLPMSHVKANYESCEPRAQGGRLLTITKQFYFILVYNHRDRPHTDRQANTLIPHDHCRPGLLVHHGDVTECKK</sequence>
<protein>
    <submittedName>
        <fullName evidence="1">Uncharacterized protein</fullName>
    </submittedName>
</protein>
<keyword evidence="2" id="KW-1185">Reference proteome</keyword>
<dbReference type="EMBL" id="AZHW01001337">
    <property type="protein sequence ID" value="ETW92959.1"/>
    <property type="molecule type" value="Genomic_DNA"/>
</dbReference>